<sequence length="158" mass="19017">MQKREQLMKEFSELIQFVESLRELDQLTWITPLAEGKWTLRDVVAHIMLWDKYFLEEGIQKITNNQPVTVQHLNFDQFNQKAVDYAKRTSRQEIIDRTIQYRSELINQIQSLSEEAFIEERVDGDGNKFSAYQYLLDFIWHDHHHINQLKTFLSKREA</sequence>
<dbReference type="RefSeq" id="WP_109984760.1">
    <property type="nucleotide sequence ID" value="NZ_JAJUIE010000019.1"/>
</dbReference>
<dbReference type="EMBL" id="QGTD01000011">
    <property type="protein sequence ID" value="PWU67969.1"/>
    <property type="molecule type" value="Genomic_DNA"/>
</dbReference>
<dbReference type="AlphaFoldDB" id="A0A317L2F5"/>
<gene>
    <name evidence="2" type="ORF">DLJ74_12770</name>
</gene>
<dbReference type="Gene3D" id="1.20.120.450">
    <property type="entry name" value="dinb family like domain"/>
    <property type="match status" value="1"/>
</dbReference>
<dbReference type="InterPro" id="IPR024775">
    <property type="entry name" value="DinB-like"/>
</dbReference>
<evidence type="ECO:0000259" key="1">
    <source>
        <dbReference type="Pfam" id="PF12867"/>
    </source>
</evidence>
<proteinExistence type="predicted"/>
<dbReference type="Pfam" id="PF12867">
    <property type="entry name" value="DinB_2"/>
    <property type="match status" value="1"/>
</dbReference>
<dbReference type="Proteomes" id="UP000245624">
    <property type="component" value="Unassembled WGS sequence"/>
</dbReference>
<dbReference type="SUPFAM" id="SSF109854">
    <property type="entry name" value="DinB/YfiT-like putative metalloenzymes"/>
    <property type="match status" value="1"/>
</dbReference>
<comment type="caution">
    <text evidence="2">The sequence shown here is derived from an EMBL/GenBank/DDBJ whole genome shotgun (WGS) entry which is preliminary data.</text>
</comment>
<evidence type="ECO:0000313" key="3">
    <source>
        <dbReference type="Proteomes" id="UP000245624"/>
    </source>
</evidence>
<name>A0A317L2F5_9BACI</name>
<keyword evidence="3" id="KW-1185">Reference proteome</keyword>
<protein>
    <submittedName>
        <fullName evidence="2">DinB family protein</fullName>
    </submittedName>
</protein>
<dbReference type="OrthoDB" id="2964295at2"/>
<feature type="domain" description="DinB-like" evidence="1">
    <location>
        <begin position="12"/>
        <end position="149"/>
    </location>
</feature>
<dbReference type="InterPro" id="IPR034660">
    <property type="entry name" value="DinB/YfiT-like"/>
</dbReference>
<organism evidence="2 3">
    <name type="scientific">Gracilibacillus dipsosauri</name>
    <dbReference type="NCBI Taxonomy" id="178340"/>
    <lineage>
        <taxon>Bacteria</taxon>
        <taxon>Bacillati</taxon>
        <taxon>Bacillota</taxon>
        <taxon>Bacilli</taxon>
        <taxon>Bacillales</taxon>
        <taxon>Bacillaceae</taxon>
        <taxon>Gracilibacillus</taxon>
    </lineage>
</organism>
<evidence type="ECO:0000313" key="2">
    <source>
        <dbReference type="EMBL" id="PWU67969.1"/>
    </source>
</evidence>
<reference evidence="2 3" key="1">
    <citation type="submission" date="2018-05" db="EMBL/GenBank/DDBJ databases">
        <title>Genomic analysis of Gracilibacillus dipsosauri DD1 reveals novel features of a salt-tolerant amylase.</title>
        <authorList>
            <person name="Deutch C.E."/>
            <person name="Yang S."/>
        </authorList>
    </citation>
    <scope>NUCLEOTIDE SEQUENCE [LARGE SCALE GENOMIC DNA]</scope>
    <source>
        <strain evidence="2 3">DD1</strain>
    </source>
</reference>
<accession>A0A317L2F5</accession>